<dbReference type="AlphaFoldDB" id="A0AAZ3QDP7"/>
<evidence type="ECO:0000256" key="1">
    <source>
        <dbReference type="SAM" id="MobiDB-lite"/>
    </source>
</evidence>
<evidence type="ECO:0008006" key="4">
    <source>
        <dbReference type="Google" id="ProtNLM"/>
    </source>
</evidence>
<name>A0AAZ3QDP7_ONCTS</name>
<protein>
    <recommendedName>
        <fullName evidence="4">Transposase</fullName>
    </recommendedName>
</protein>
<evidence type="ECO:0000313" key="3">
    <source>
        <dbReference type="Proteomes" id="UP000694402"/>
    </source>
</evidence>
<reference evidence="3" key="1">
    <citation type="journal article" date="2018" name="PLoS ONE">
        <title>Chinook salmon (Oncorhynchus tshawytscha) genome and transcriptome.</title>
        <authorList>
            <person name="Christensen K.A."/>
            <person name="Leong J.S."/>
            <person name="Sakhrani D."/>
            <person name="Biagi C.A."/>
            <person name="Minkley D.R."/>
            <person name="Withler R.E."/>
            <person name="Rondeau E.B."/>
            <person name="Koop B.F."/>
            <person name="Devlin R.H."/>
        </authorList>
    </citation>
    <scope>NUCLEOTIDE SEQUENCE [LARGE SCALE GENOMIC DNA]</scope>
</reference>
<feature type="region of interest" description="Disordered" evidence="1">
    <location>
        <begin position="128"/>
        <end position="166"/>
    </location>
</feature>
<proteinExistence type="predicted"/>
<organism evidence="2 3">
    <name type="scientific">Oncorhynchus tshawytscha</name>
    <name type="common">Chinook salmon</name>
    <name type="synonym">Salmo tshawytscha</name>
    <dbReference type="NCBI Taxonomy" id="74940"/>
    <lineage>
        <taxon>Eukaryota</taxon>
        <taxon>Metazoa</taxon>
        <taxon>Chordata</taxon>
        <taxon>Craniata</taxon>
        <taxon>Vertebrata</taxon>
        <taxon>Euteleostomi</taxon>
        <taxon>Actinopterygii</taxon>
        <taxon>Neopterygii</taxon>
        <taxon>Teleostei</taxon>
        <taxon>Protacanthopterygii</taxon>
        <taxon>Salmoniformes</taxon>
        <taxon>Salmonidae</taxon>
        <taxon>Salmoninae</taxon>
        <taxon>Oncorhynchus</taxon>
    </lineage>
</organism>
<dbReference type="Proteomes" id="UP000694402">
    <property type="component" value="Unassembled WGS sequence"/>
</dbReference>
<reference evidence="2" key="2">
    <citation type="submission" date="2025-08" db="UniProtKB">
        <authorList>
            <consortium name="Ensembl"/>
        </authorList>
    </citation>
    <scope>IDENTIFICATION</scope>
</reference>
<dbReference type="Ensembl" id="ENSOTST00005122033.1">
    <property type="protein sequence ID" value="ENSOTSP00005126653.1"/>
    <property type="gene ID" value="ENSOTSG00005078630.1"/>
</dbReference>
<dbReference type="InterPro" id="IPR036397">
    <property type="entry name" value="RNaseH_sf"/>
</dbReference>
<accession>A0AAZ3QDP7</accession>
<dbReference type="GO" id="GO:0003676">
    <property type="term" value="F:nucleic acid binding"/>
    <property type="evidence" value="ECO:0007669"/>
    <property type="project" value="InterPro"/>
</dbReference>
<evidence type="ECO:0000313" key="2">
    <source>
        <dbReference type="Ensembl" id="ENSOTSP00005126653.1"/>
    </source>
</evidence>
<keyword evidence="3" id="KW-1185">Reference proteome</keyword>
<reference evidence="2" key="3">
    <citation type="submission" date="2025-09" db="UniProtKB">
        <authorList>
            <consortium name="Ensembl"/>
        </authorList>
    </citation>
    <scope>IDENTIFICATION</scope>
</reference>
<dbReference type="GeneTree" id="ENSGT01150000287007"/>
<dbReference type="Gene3D" id="3.30.420.10">
    <property type="entry name" value="Ribonuclease H-like superfamily/Ribonuclease H"/>
    <property type="match status" value="1"/>
</dbReference>
<sequence>MNMYQSDGKRKVWREKIHAHDPKHTTSSVKHGGGDVMAWACMAASGIGFIDNVTADRIRTMNSEVYRNILSAQIKPNASKLIGRHFIMQQDNDPKHTARATKGFFMEKKWKILDWPSQSPDLNHIEHAEEETEGNKSPKQAGTEDGCSTGLAEHHQGRYPASGDVDASQTSSSHCMQRICEEILTMITLFYIMLNCPMFLIPENGVDYVQKLLNGSSDMYENTLKLKLTVCTSPSLSLYPFKLKVLEYRTKITNKKMSLSNELWCSLYICEKGHRSGCLFNIVKTH</sequence>